<dbReference type="Pfam" id="PF12804">
    <property type="entry name" value="NTP_transf_3"/>
    <property type="match status" value="1"/>
</dbReference>
<dbReference type="InterPro" id="IPR036390">
    <property type="entry name" value="WH_DNA-bd_sf"/>
</dbReference>
<dbReference type="KEGG" id="cia:BEN51_02805"/>
<dbReference type="Gene3D" id="3.90.550.10">
    <property type="entry name" value="Spore Coat Polysaccharide Biosynthesis Protein SpsA, Chain A"/>
    <property type="match status" value="1"/>
</dbReference>
<reference evidence="2 3" key="1">
    <citation type="submission" date="2016-08" db="EMBL/GenBank/DDBJ databases">
        <title>Complete Genome Sequence Of The Indigo Reducing Clostridium isatidis DSM15098.</title>
        <authorList>
            <person name="Little G.T."/>
            <person name="Minton N.P."/>
        </authorList>
    </citation>
    <scope>NUCLEOTIDE SEQUENCE [LARGE SCALE GENOMIC DNA]</scope>
    <source>
        <strain evidence="2 3">DSM 15098</strain>
    </source>
</reference>
<dbReference type="SUPFAM" id="SSF56112">
    <property type="entry name" value="Protein kinase-like (PK-like)"/>
    <property type="match status" value="1"/>
</dbReference>
<evidence type="ECO:0000313" key="2">
    <source>
        <dbReference type="EMBL" id="ASW42447.1"/>
    </source>
</evidence>
<dbReference type="InterPro" id="IPR036388">
    <property type="entry name" value="WH-like_DNA-bd_sf"/>
</dbReference>
<dbReference type="Gene3D" id="3.30.200.20">
    <property type="entry name" value="Phosphorylase Kinase, domain 1"/>
    <property type="match status" value="1"/>
</dbReference>
<dbReference type="GO" id="GO:0016301">
    <property type="term" value="F:kinase activity"/>
    <property type="evidence" value="ECO:0007669"/>
    <property type="project" value="UniProtKB-KW"/>
</dbReference>
<feature type="domain" description="MobA-like NTP transferase" evidence="1">
    <location>
        <begin position="93"/>
        <end position="215"/>
    </location>
</feature>
<dbReference type="Proteomes" id="UP000264883">
    <property type="component" value="Chromosome"/>
</dbReference>
<dbReference type="InterPro" id="IPR011009">
    <property type="entry name" value="Kinase-like_dom_sf"/>
</dbReference>
<sequence length="618" mass="72604">MVEKEIKILQLLNTNSGMRQSDIAKEANISVGKVNYAIKDLLMEEYIIKKMFSRKPHYILTEKGIDILEKYMKSSIEKKIILHANEKRDVRQAVILSAGRSRDFDLPVSLLEIGEKSLIERTIDLLRENNIEKILIITGYKNEAFDKIAREKNIEIVINDRYKWTGTMASLALANDFIKDDFILIESDVLFEERAISELLKAKDRDCVIITNESGSGDETFVELRDGYIYKMSKDIHQLNKIDGEMIGLSKISLEVFNKMMKEYRFNRNPYLNYEYMLLDIARNYKIGCLKIDDLVWSEVDKKEDLQKIIKYVYPRMKRKELEVKFNNIKRIVSEALKVEEDKVEAIEPIGGMTNKNYKITINGEDFVIRIPGVGTEDFIDRKNEKINSLLSWKLGINYDLEYFNEENGIKIAKYIKKLETLNPTTAKKEENMRLVAQVLKKLHNSEIKLNNEFNVFDLIVHYDKLIDKYNGERYKDHNIIYEKVMKLKPLLEEGSYELRPCHCDTVPENFIKSGEDKIYLIDWEYSGMNDPMWDLAAFSLECGFSEDDEELFINYYFNGSIEESHRKRIFINKILQDFLWSLWTIIKEARGDNFGSYGIDRYNRAIENLEKIEFMLV</sequence>
<accession>A0A343JA89</accession>
<protein>
    <submittedName>
        <fullName evidence="2">Choline kinase</fullName>
    </submittedName>
</protein>
<dbReference type="OrthoDB" id="9803871at2"/>
<dbReference type="Gene3D" id="1.10.10.10">
    <property type="entry name" value="Winged helix-like DNA-binding domain superfamily/Winged helix DNA-binding domain"/>
    <property type="match status" value="1"/>
</dbReference>
<dbReference type="InterPro" id="IPR025877">
    <property type="entry name" value="MobA-like_NTP_Trfase"/>
</dbReference>
<dbReference type="PIRSF" id="PIRSF037383">
    <property type="entry name" value="LicCA"/>
    <property type="match status" value="1"/>
</dbReference>
<dbReference type="GO" id="GO:0016779">
    <property type="term" value="F:nucleotidyltransferase activity"/>
    <property type="evidence" value="ECO:0007669"/>
    <property type="project" value="UniProtKB-ARBA"/>
</dbReference>
<dbReference type="EMBL" id="CP016786">
    <property type="protein sequence ID" value="ASW42447.1"/>
    <property type="molecule type" value="Genomic_DNA"/>
</dbReference>
<dbReference type="InterPro" id="IPR017190">
    <property type="entry name" value="Bifunc_CCT/choline_kinase"/>
</dbReference>
<keyword evidence="3" id="KW-1185">Reference proteome</keyword>
<dbReference type="SUPFAM" id="SSF46785">
    <property type="entry name" value="Winged helix' DNA-binding domain"/>
    <property type="match status" value="1"/>
</dbReference>
<keyword evidence="2" id="KW-0808">Transferase</keyword>
<organism evidence="2 3">
    <name type="scientific">Clostridium isatidis</name>
    <dbReference type="NCBI Taxonomy" id="182773"/>
    <lineage>
        <taxon>Bacteria</taxon>
        <taxon>Bacillati</taxon>
        <taxon>Bacillota</taxon>
        <taxon>Clostridia</taxon>
        <taxon>Eubacteriales</taxon>
        <taxon>Clostridiaceae</taxon>
        <taxon>Clostridium</taxon>
    </lineage>
</organism>
<dbReference type="Pfam" id="PF01633">
    <property type="entry name" value="Choline_kinase"/>
    <property type="match status" value="1"/>
</dbReference>
<dbReference type="Gene3D" id="3.90.1200.10">
    <property type="match status" value="1"/>
</dbReference>
<dbReference type="PANTHER" id="PTHR40086:SF1">
    <property type="entry name" value="CELL CYCLE REGULATOR CCRZ"/>
    <property type="match status" value="1"/>
</dbReference>
<dbReference type="InterPro" id="IPR052077">
    <property type="entry name" value="CcrZ_PhaseVar_Mediator"/>
</dbReference>
<proteinExistence type="predicted"/>
<dbReference type="Pfam" id="PF13412">
    <property type="entry name" value="HTH_24"/>
    <property type="match status" value="1"/>
</dbReference>
<keyword evidence="2" id="KW-0418">Kinase</keyword>
<dbReference type="InterPro" id="IPR029044">
    <property type="entry name" value="Nucleotide-diphossugar_trans"/>
</dbReference>
<name>A0A343JA89_9CLOT</name>
<evidence type="ECO:0000259" key="1">
    <source>
        <dbReference type="Pfam" id="PF12804"/>
    </source>
</evidence>
<dbReference type="PANTHER" id="PTHR40086">
    <property type="entry name" value="PHOSPHOTRANSFERASE YTMP-RELATED"/>
    <property type="match status" value="1"/>
</dbReference>
<dbReference type="CDD" id="cd05151">
    <property type="entry name" value="ChoK-like"/>
    <property type="match status" value="1"/>
</dbReference>
<evidence type="ECO:0000313" key="3">
    <source>
        <dbReference type="Proteomes" id="UP000264883"/>
    </source>
</evidence>
<gene>
    <name evidence="2" type="ORF">BEN51_02805</name>
</gene>
<dbReference type="AlphaFoldDB" id="A0A343JA89"/>
<dbReference type="SUPFAM" id="SSF53448">
    <property type="entry name" value="Nucleotide-diphospho-sugar transferases"/>
    <property type="match status" value="1"/>
</dbReference>
<dbReference type="CDD" id="cd02523">
    <property type="entry name" value="PC_cytidylyltransferase"/>
    <property type="match status" value="1"/>
</dbReference>